<dbReference type="InterPro" id="IPR018062">
    <property type="entry name" value="HTH_AraC-typ_CS"/>
</dbReference>
<proteinExistence type="predicted"/>
<dbReference type="InterPro" id="IPR018060">
    <property type="entry name" value="HTH_AraC"/>
</dbReference>
<sequence>MDQVIENVLNYLLRVTHAPIRIYAAGKLIKDMGQPQDGPHATTTVDISGILQQATRQFPRLYQDVDQQSLATIANQRYIYVLGPIAVAAKETGHVDCDWSLWLEGLCLLQNVVNHTKLHPSDIYLKNHIGQLSQAKNDLSTVARFNHNQEAKFIHNPYDQEIRELKSVETGDLAALKASMRESFAGEYAQLGPTELRSTKNLIIVDLALLARAAIRGGVDYEQSFTINDQFINSVEVAQSTKTVIALGLEAKTTYTKLVHQRQVLADTTTNRIIRRGQVYVQTHLHERITLDAVSQYCTVSPQYFSHLFRTTQHQCFSHYVQQEKINASKRELNYTQHAISAIAFDFGYTSASHFAAVFKKYVGLTPHEFRANFGKV</sequence>
<accession>A0AB37RHS8</accession>
<dbReference type="EMBL" id="RDCL01000090">
    <property type="protein sequence ID" value="RMW52595.1"/>
    <property type="molecule type" value="Genomic_DNA"/>
</dbReference>
<dbReference type="PANTHER" id="PTHR43280:SF2">
    <property type="entry name" value="HTH-TYPE TRANSCRIPTIONAL REGULATOR EXSA"/>
    <property type="match status" value="1"/>
</dbReference>
<evidence type="ECO:0000256" key="1">
    <source>
        <dbReference type="ARBA" id="ARBA00023015"/>
    </source>
</evidence>
<dbReference type="AlphaFoldDB" id="A0AB37RHS8"/>
<keyword evidence="2" id="KW-0238">DNA-binding</keyword>
<dbReference type="InterPro" id="IPR020449">
    <property type="entry name" value="Tscrpt_reg_AraC-type_HTH"/>
</dbReference>
<dbReference type="PROSITE" id="PS00041">
    <property type="entry name" value="HTH_ARAC_FAMILY_1"/>
    <property type="match status" value="1"/>
</dbReference>
<gene>
    <name evidence="5" type="ORF">D6U17_13715</name>
</gene>
<evidence type="ECO:0000256" key="3">
    <source>
        <dbReference type="ARBA" id="ARBA00023163"/>
    </source>
</evidence>
<name>A0AB37RHS8_LACPE</name>
<dbReference type="GO" id="GO:0003700">
    <property type="term" value="F:DNA-binding transcription factor activity"/>
    <property type="evidence" value="ECO:0007669"/>
    <property type="project" value="InterPro"/>
</dbReference>
<organism evidence="5 6">
    <name type="scientific">Lactiplantibacillus pentosus</name>
    <name type="common">Lactobacillus pentosus</name>
    <dbReference type="NCBI Taxonomy" id="1589"/>
    <lineage>
        <taxon>Bacteria</taxon>
        <taxon>Bacillati</taxon>
        <taxon>Bacillota</taxon>
        <taxon>Bacilli</taxon>
        <taxon>Lactobacillales</taxon>
        <taxon>Lactobacillaceae</taxon>
        <taxon>Lactiplantibacillus</taxon>
    </lineage>
</organism>
<dbReference type="GO" id="GO:0043565">
    <property type="term" value="F:sequence-specific DNA binding"/>
    <property type="evidence" value="ECO:0007669"/>
    <property type="project" value="InterPro"/>
</dbReference>
<dbReference type="Gene3D" id="1.10.10.60">
    <property type="entry name" value="Homeodomain-like"/>
    <property type="match status" value="2"/>
</dbReference>
<protein>
    <submittedName>
        <fullName evidence="5">Helix-turn-helix domain-containing protein</fullName>
    </submittedName>
</protein>
<keyword evidence="3" id="KW-0804">Transcription</keyword>
<evidence type="ECO:0000313" key="5">
    <source>
        <dbReference type="EMBL" id="RMW52595.1"/>
    </source>
</evidence>
<evidence type="ECO:0000313" key="6">
    <source>
        <dbReference type="Proteomes" id="UP000281061"/>
    </source>
</evidence>
<dbReference type="SMART" id="SM00342">
    <property type="entry name" value="HTH_ARAC"/>
    <property type="match status" value="1"/>
</dbReference>
<dbReference type="RefSeq" id="WP_122211951.1">
    <property type="nucleotide sequence ID" value="NZ_RDCH01000078.1"/>
</dbReference>
<evidence type="ECO:0000259" key="4">
    <source>
        <dbReference type="PROSITE" id="PS01124"/>
    </source>
</evidence>
<keyword evidence="1" id="KW-0805">Transcription regulation</keyword>
<dbReference type="Proteomes" id="UP000281061">
    <property type="component" value="Unassembled WGS sequence"/>
</dbReference>
<comment type="caution">
    <text evidence="5">The sequence shown here is derived from an EMBL/GenBank/DDBJ whole genome shotgun (WGS) entry which is preliminary data.</text>
</comment>
<feature type="domain" description="HTH araC/xylS-type" evidence="4">
    <location>
        <begin position="275"/>
        <end position="373"/>
    </location>
</feature>
<dbReference type="PROSITE" id="PS01124">
    <property type="entry name" value="HTH_ARAC_FAMILY_2"/>
    <property type="match status" value="1"/>
</dbReference>
<dbReference type="SUPFAM" id="SSF46689">
    <property type="entry name" value="Homeodomain-like"/>
    <property type="match status" value="2"/>
</dbReference>
<reference evidence="5 6" key="1">
    <citation type="submission" date="2018-10" db="EMBL/GenBank/DDBJ databases">
        <title>Genome sequences of five Lactobacillus pentosus strains isolated from brines of traditionally fermented spanish-style green table olives and differences between them.</title>
        <authorList>
            <person name="Jimenez Diaz R."/>
        </authorList>
    </citation>
    <scope>NUCLEOTIDE SEQUENCE [LARGE SCALE GENOMIC DNA]</scope>
    <source>
        <strain evidence="5 6">IG8</strain>
    </source>
</reference>
<dbReference type="Pfam" id="PF12833">
    <property type="entry name" value="HTH_18"/>
    <property type="match status" value="1"/>
</dbReference>
<evidence type="ECO:0000256" key="2">
    <source>
        <dbReference type="ARBA" id="ARBA00023125"/>
    </source>
</evidence>
<dbReference type="InterPro" id="IPR009057">
    <property type="entry name" value="Homeodomain-like_sf"/>
</dbReference>
<dbReference type="PRINTS" id="PR00032">
    <property type="entry name" value="HTHARAC"/>
</dbReference>
<dbReference type="PANTHER" id="PTHR43280">
    <property type="entry name" value="ARAC-FAMILY TRANSCRIPTIONAL REGULATOR"/>
    <property type="match status" value="1"/>
</dbReference>